<dbReference type="Proteomes" id="UP000298714">
    <property type="component" value="Chromosome"/>
</dbReference>
<reference evidence="2" key="1">
    <citation type="submission" date="2019-04" db="EMBL/GenBank/DDBJ databases">
        <title>Complete genome sequence of Sphingomonas sp. W1-2-3.</title>
        <authorList>
            <person name="Im W.T."/>
        </authorList>
    </citation>
    <scope>NUCLEOTIDE SEQUENCE [LARGE SCALE GENOMIC DNA]</scope>
    <source>
        <strain evidence="2">W1-2-3</strain>
    </source>
</reference>
<name>A0A4D7C384_9SPHN</name>
<dbReference type="AlphaFoldDB" id="A0A4D7C384"/>
<sequence>MANPAIERREQERAAIDVDVSGVRLNLRDAALDWSYVPGSADVPADGAAVVDLKRLAETPARGVRLMPEDDARTLADHLPRLDLIDLVFPKFRDGRAYSSARILRDCLGYTGALRAVGDVLADQIAFMARCGIDQFVLNPAVSAEAAKAALDRYAYVYQRGSDPRAPVWHLRRSS</sequence>
<proteinExistence type="predicted"/>
<dbReference type="RefSeq" id="WP_222872339.1">
    <property type="nucleotide sequence ID" value="NZ_CP039704.1"/>
</dbReference>
<accession>A0A4D7C384</accession>
<protein>
    <submittedName>
        <fullName evidence="1">DUF934 domain-containing protein</fullName>
    </submittedName>
</protein>
<evidence type="ECO:0000313" key="1">
    <source>
        <dbReference type="EMBL" id="QCI79541.1"/>
    </source>
</evidence>
<keyword evidence="2" id="KW-1185">Reference proteome</keyword>
<dbReference type="KEGG" id="hgn:E6W36_08280"/>
<evidence type="ECO:0000313" key="2">
    <source>
        <dbReference type="Proteomes" id="UP000298714"/>
    </source>
</evidence>
<gene>
    <name evidence="1" type="ORF">E6W36_08280</name>
</gene>
<dbReference type="EMBL" id="CP039704">
    <property type="protein sequence ID" value="QCI79541.1"/>
    <property type="molecule type" value="Genomic_DNA"/>
</dbReference>
<dbReference type="Pfam" id="PF06073">
    <property type="entry name" value="DUF934"/>
    <property type="match status" value="1"/>
</dbReference>
<organism evidence="1 2">
    <name type="scientific">Hankyongella ginsenosidimutans</name>
    <dbReference type="NCBI Taxonomy" id="1763828"/>
    <lineage>
        <taxon>Bacteria</taxon>
        <taxon>Pseudomonadati</taxon>
        <taxon>Pseudomonadota</taxon>
        <taxon>Alphaproteobacteria</taxon>
        <taxon>Sphingomonadales</taxon>
        <taxon>Sphingomonadaceae</taxon>
        <taxon>Hankyongella</taxon>
    </lineage>
</organism>
<dbReference type="InterPro" id="IPR008318">
    <property type="entry name" value="UCP030820"/>
</dbReference>